<evidence type="ECO:0000313" key="4">
    <source>
        <dbReference type="Proteomes" id="UP001500936"/>
    </source>
</evidence>
<name>A0ABP8JRS1_9BACT</name>
<dbReference type="InterPro" id="IPR012788">
    <property type="entry name" value="Decarb_PcaC"/>
</dbReference>
<sequence length="381" mass="42911">MPLNHTLQGTPASPVLVFSNSLGSEMMMWDELLPYLLPYFRVLRYDTRGHGGSDITPGPYTIDRLGQDVIDLLDTLDIRQAYFCGLSMGGLIGQWLGIHHPERIKKLVLSNTGAKIGNDERWNDRIDTVTQQGMAAIVDDTMERWFTEGFRRDNPQRVADTKAMFLRSNVQGYTACCAAIRDADFRDMLPQLSVETLVITGDEDPVTNVEQAEFLTTRIPSARLQLLPTRHLAATELPQRYAQVLIDFLVGESTFDRGMHVRRTVLGDAHVDKANQQINDLTRDFQAFITHYAWGDIWTRPGLSKPNRSLITLAMLIALNRKTEFQMHVRAALNNGVSVEEIKEVIMHSAIYCGLPAANEACHAAMEVLITMNDERNSPIR</sequence>
<dbReference type="SUPFAM" id="SSF53474">
    <property type="entry name" value="alpha/beta-Hydrolases"/>
    <property type="match status" value="1"/>
</dbReference>
<dbReference type="InterPro" id="IPR026968">
    <property type="entry name" value="PcaD/CatD"/>
</dbReference>
<dbReference type="InterPro" id="IPR029058">
    <property type="entry name" value="AB_hydrolase_fold"/>
</dbReference>
<dbReference type="NCBIfam" id="TIGR02427">
    <property type="entry name" value="protocat_pcaD"/>
    <property type="match status" value="1"/>
</dbReference>
<keyword evidence="4" id="KW-1185">Reference proteome</keyword>
<protein>
    <submittedName>
        <fullName evidence="3">3-oxoadipate enol-lactonase</fullName>
    </submittedName>
</protein>
<dbReference type="InterPro" id="IPR052512">
    <property type="entry name" value="4CMD/NDH-1_regulator"/>
</dbReference>
<reference evidence="4" key="1">
    <citation type="journal article" date="2019" name="Int. J. Syst. Evol. Microbiol.">
        <title>The Global Catalogue of Microorganisms (GCM) 10K type strain sequencing project: providing services to taxonomists for standard genome sequencing and annotation.</title>
        <authorList>
            <consortium name="The Broad Institute Genomics Platform"/>
            <consortium name="The Broad Institute Genome Sequencing Center for Infectious Disease"/>
            <person name="Wu L."/>
            <person name="Ma J."/>
        </authorList>
    </citation>
    <scope>NUCLEOTIDE SEQUENCE [LARGE SCALE GENOMIC DNA]</scope>
    <source>
        <strain evidence="4">JCM 17925</strain>
    </source>
</reference>
<dbReference type="SUPFAM" id="SSF69118">
    <property type="entry name" value="AhpD-like"/>
    <property type="match status" value="1"/>
</dbReference>
<feature type="domain" description="Carboxymuconolactone decarboxylase-like" evidence="2">
    <location>
        <begin position="284"/>
        <end position="365"/>
    </location>
</feature>
<dbReference type="Gene3D" id="3.40.50.1820">
    <property type="entry name" value="alpha/beta hydrolase"/>
    <property type="match status" value="1"/>
</dbReference>
<organism evidence="3 4">
    <name type="scientific">Nibrella viscosa</name>
    <dbReference type="NCBI Taxonomy" id="1084524"/>
    <lineage>
        <taxon>Bacteria</taxon>
        <taxon>Pseudomonadati</taxon>
        <taxon>Bacteroidota</taxon>
        <taxon>Cytophagia</taxon>
        <taxon>Cytophagales</taxon>
        <taxon>Spirosomataceae</taxon>
        <taxon>Nibrella</taxon>
    </lineage>
</organism>
<dbReference type="InterPro" id="IPR029032">
    <property type="entry name" value="AhpD-like"/>
</dbReference>
<comment type="caution">
    <text evidence="3">The sequence shown here is derived from an EMBL/GenBank/DDBJ whole genome shotgun (WGS) entry which is preliminary data.</text>
</comment>
<feature type="domain" description="AB hydrolase-1" evidence="1">
    <location>
        <begin position="14"/>
        <end position="233"/>
    </location>
</feature>
<gene>
    <name evidence="3" type="primary">pcaD</name>
    <name evidence="3" type="ORF">GCM10023187_01430</name>
</gene>
<accession>A0ABP8JRS1</accession>
<proteinExistence type="predicted"/>
<dbReference type="Proteomes" id="UP001500936">
    <property type="component" value="Unassembled WGS sequence"/>
</dbReference>
<dbReference type="NCBIfam" id="TIGR02425">
    <property type="entry name" value="decarb_PcaC"/>
    <property type="match status" value="1"/>
</dbReference>
<dbReference type="PANTHER" id="PTHR33570:SF2">
    <property type="entry name" value="CARBOXYMUCONOLACTONE DECARBOXYLASE-LIKE DOMAIN-CONTAINING PROTEIN"/>
    <property type="match status" value="1"/>
</dbReference>
<dbReference type="Pfam" id="PF02627">
    <property type="entry name" value="CMD"/>
    <property type="match status" value="1"/>
</dbReference>
<evidence type="ECO:0000259" key="2">
    <source>
        <dbReference type="Pfam" id="PF02627"/>
    </source>
</evidence>
<evidence type="ECO:0000313" key="3">
    <source>
        <dbReference type="EMBL" id="GAA4395009.1"/>
    </source>
</evidence>
<evidence type="ECO:0000259" key="1">
    <source>
        <dbReference type="Pfam" id="PF00561"/>
    </source>
</evidence>
<dbReference type="InterPro" id="IPR003779">
    <property type="entry name" value="CMD-like"/>
</dbReference>
<dbReference type="RefSeq" id="WP_345262918.1">
    <property type="nucleotide sequence ID" value="NZ_BAABHB010000001.1"/>
</dbReference>
<dbReference type="Pfam" id="PF00561">
    <property type="entry name" value="Abhydrolase_1"/>
    <property type="match status" value="1"/>
</dbReference>
<dbReference type="PRINTS" id="PR00111">
    <property type="entry name" value="ABHYDROLASE"/>
</dbReference>
<dbReference type="EMBL" id="BAABHB010000001">
    <property type="protein sequence ID" value="GAA4395009.1"/>
    <property type="molecule type" value="Genomic_DNA"/>
</dbReference>
<dbReference type="InterPro" id="IPR000073">
    <property type="entry name" value="AB_hydrolase_1"/>
</dbReference>
<dbReference type="Gene3D" id="1.20.1290.10">
    <property type="entry name" value="AhpD-like"/>
    <property type="match status" value="1"/>
</dbReference>
<dbReference type="PANTHER" id="PTHR33570">
    <property type="entry name" value="4-CARBOXYMUCONOLACTONE DECARBOXYLASE FAMILY PROTEIN"/>
    <property type="match status" value="1"/>
</dbReference>